<feature type="compositionally biased region" description="Basic and acidic residues" evidence="1">
    <location>
        <begin position="130"/>
        <end position="139"/>
    </location>
</feature>
<feature type="compositionally biased region" description="Basic residues" evidence="1">
    <location>
        <begin position="143"/>
        <end position="153"/>
    </location>
</feature>
<dbReference type="AlphaFoldDB" id="A0AAW0ALN6"/>
<reference evidence="2 3" key="1">
    <citation type="submission" date="2024-01" db="EMBL/GenBank/DDBJ databases">
        <title>A draft genome for a cacao thread blight-causing isolate of Paramarasmius palmivorus.</title>
        <authorList>
            <person name="Baruah I.K."/>
            <person name="Bukari Y."/>
            <person name="Amoako-Attah I."/>
            <person name="Meinhardt L.W."/>
            <person name="Bailey B.A."/>
            <person name="Cohen S.P."/>
        </authorList>
    </citation>
    <scope>NUCLEOTIDE SEQUENCE [LARGE SCALE GENOMIC DNA]</scope>
    <source>
        <strain evidence="2 3">GH-12</strain>
    </source>
</reference>
<proteinExistence type="predicted"/>
<protein>
    <submittedName>
        <fullName evidence="2">Uncharacterized protein</fullName>
    </submittedName>
</protein>
<dbReference type="Proteomes" id="UP001383192">
    <property type="component" value="Unassembled WGS sequence"/>
</dbReference>
<feature type="region of interest" description="Disordered" evidence="1">
    <location>
        <begin position="53"/>
        <end position="80"/>
    </location>
</feature>
<dbReference type="EMBL" id="JAYKXP010000371">
    <property type="protein sequence ID" value="KAK7014116.1"/>
    <property type="molecule type" value="Genomic_DNA"/>
</dbReference>
<comment type="caution">
    <text evidence="2">The sequence shown here is derived from an EMBL/GenBank/DDBJ whole genome shotgun (WGS) entry which is preliminary data.</text>
</comment>
<evidence type="ECO:0000313" key="3">
    <source>
        <dbReference type="Proteomes" id="UP001383192"/>
    </source>
</evidence>
<feature type="compositionally biased region" description="Polar residues" evidence="1">
    <location>
        <begin position="70"/>
        <end position="79"/>
    </location>
</feature>
<evidence type="ECO:0000313" key="2">
    <source>
        <dbReference type="EMBL" id="KAK7014116.1"/>
    </source>
</evidence>
<keyword evidence="3" id="KW-1185">Reference proteome</keyword>
<organism evidence="2 3">
    <name type="scientific">Paramarasmius palmivorus</name>
    <dbReference type="NCBI Taxonomy" id="297713"/>
    <lineage>
        <taxon>Eukaryota</taxon>
        <taxon>Fungi</taxon>
        <taxon>Dikarya</taxon>
        <taxon>Basidiomycota</taxon>
        <taxon>Agaricomycotina</taxon>
        <taxon>Agaricomycetes</taxon>
        <taxon>Agaricomycetidae</taxon>
        <taxon>Agaricales</taxon>
        <taxon>Marasmiineae</taxon>
        <taxon>Marasmiaceae</taxon>
        <taxon>Paramarasmius</taxon>
    </lineage>
</organism>
<accession>A0AAW0ALN6</accession>
<feature type="region of interest" description="Disordered" evidence="1">
    <location>
        <begin position="120"/>
        <end position="192"/>
    </location>
</feature>
<sequence>MDSPANLVKIQTSGDNLEVTVIVGFSSSPETVNIHYEVADPVQANLTVKFSGSKQHSDAPSLSLKCKSASVPTTNSPMQKKTRLDVSLELGNDSMVLESEKTLVVKDVCGYCSEMEKERQAGQRKHRYCPRHDFPEPRSPRTPAKRKGLRHYAHAFTYRNDEPEPINTEAAASDNQGMEMGPNSEAESSVSG</sequence>
<gene>
    <name evidence="2" type="ORF">VNI00_019396</name>
</gene>
<evidence type="ECO:0000256" key="1">
    <source>
        <dbReference type="SAM" id="MobiDB-lite"/>
    </source>
</evidence>
<name>A0AAW0ALN6_9AGAR</name>